<organism evidence="5 6">
    <name type="scientific">Natronobacterium lacisalsi AJ5</name>
    <dbReference type="NCBI Taxonomy" id="358396"/>
    <lineage>
        <taxon>Archaea</taxon>
        <taxon>Methanobacteriati</taxon>
        <taxon>Methanobacteriota</taxon>
        <taxon>Stenosarchaea group</taxon>
        <taxon>Halobacteria</taxon>
        <taxon>Halobacteriales</taxon>
        <taxon>Natrialbaceae</taxon>
        <taxon>Natronobacterium</taxon>
    </lineage>
</organism>
<dbReference type="KEGG" id="hlc:CHINAEXTREME09360"/>
<dbReference type="CDD" id="cd04181">
    <property type="entry name" value="NTP_transferase"/>
    <property type="match status" value="1"/>
</dbReference>
<dbReference type="PANTHER" id="PTHR43584:SF8">
    <property type="entry name" value="N-ACETYLMURAMATE ALPHA-1-PHOSPHATE URIDYLYLTRANSFERASE"/>
    <property type="match status" value="1"/>
</dbReference>
<keyword evidence="2" id="KW-0548">Nucleotidyltransferase</keyword>
<dbReference type="Proteomes" id="UP000011555">
    <property type="component" value="Unassembled WGS sequence"/>
</dbReference>
<dbReference type="RefSeq" id="WP_007143274.1">
    <property type="nucleotide sequence ID" value="NZ_AOLZ01000073.1"/>
</dbReference>
<name>M0L608_NATLA</name>
<dbReference type="STRING" id="358396.CHINAEXTREME_09360"/>
<dbReference type="SUPFAM" id="SSF53448">
    <property type="entry name" value="Nucleotide-diphospho-sugar transferases"/>
    <property type="match status" value="1"/>
</dbReference>
<reference evidence="4" key="3">
    <citation type="submission" date="2017-01" db="EMBL/GenBank/DDBJ databases">
        <authorList>
            <person name="Mah S.A."/>
            <person name="Swanson W.J."/>
            <person name="Moy G.W."/>
            <person name="Vacquier V.D."/>
        </authorList>
    </citation>
    <scope>NUCLEOTIDE SEQUENCE</scope>
    <source>
        <strain evidence="4">AJ5</strain>
    </source>
</reference>
<dbReference type="PATRIC" id="fig|358396.7.peg.3623"/>
<dbReference type="Pfam" id="PF00483">
    <property type="entry name" value="NTP_transferase"/>
    <property type="match status" value="1"/>
</dbReference>
<reference evidence="4 7" key="1">
    <citation type="journal article" date="2011" name="J. Bacteriol.">
        <title>Genome sequence of Halobiforma lacisalsi AJ5, an extremely halophilic archaeon which harbors a bop gene.</title>
        <authorList>
            <person name="Jiang X."/>
            <person name="Wang S."/>
            <person name="Cheng H."/>
            <person name="Huo Y."/>
            <person name="Zhang X."/>
            <person name="Zhu X."/>
            <person name="Han X."/>
            <person name="Ni P."/>
            <person name="Wu M."/>
        </authorList>
    </citation>
    <scope>NUCLEOTIDE SEQUENCE [LARGE SCALE GENOMIC DNA]</scope>
    <source>
        <strain evidence="4 7">AJ5</strain>
    </source>
</reference>
<accession>M0L608</accession>
<sequence>MHAFVFAAGRGTRLRPYTDETPKPLLEVGGEPMLERSLRRLVDAGVDRFVVVVGYRREAIVNRVGESIAGVPITYAVQRERQGLAHAVRRAVVDGYDATLPPMGAGWGSDPGAISLPPSVPEDVVLVNGDNVFADDCDLSRLVDRHRESGVDGVLLLDRVSRNEAEATAYCDLASDGTVRAIDASVGESTGGEDDAAYVAAGVQIHDTAALLEAFLGVSRADSDGDEYELADALESLVDRRRYVGVELEGWHLNVNTPADLEVARRRLGSE</sequence>
<feature type="domain" description="Nucleotidyl transferase" evidence="3">
    <location>
        <begin position="4"/>
        <end position="91"/>
    </location>
</feature>
<dbReference type="Proteomes" id="UP000186547">
    <property type="component" value="Chromosome"/>
</dbReference>
<protein>
    <submittedName>
        <fullName evidence="5">Nucleotidyl transferase</fullName>
    </submittedName>
</protein>
<dbReference type="AlphaFoldDB" id="M0L608"/>
<keyword evidence="6" id="KW-1185">Reference proteome</keyword>
<evidence type="ECO:0000256" key="2">
    <source>
        <dbReference type="ARBA" id="ARBA00022695"/>
    </source>
</evidence>
<dbReference type="EMBL" id="AOLZ01000073">
    <property type="protein sequence ID" value="EMA28528.1"/>
    <property type="molecule type" value="Genomic_DNA"/>
</dbReference>
<evidence type="ECO:0000313" key="7">
    <source>
        <dbReference type="Proteomes" id="UP000186547"/>
    </source>
</evidence>
<keyword evidence="1 5" id="KW-0808">Transferase</keyword>
<proteinExistence type="predicted"/>
<dbReference type="eggNOG" id="arCOG00664">
    <property type="taxonomic scope" value="Archaea"/>
</dbReference>
<evidence type="ECO:0000313" key="4">
    <source>
        <dbReference type="EMBL" id="APW97973.1"/>
    </source>
</evidence>
<dbReference type="InterPro" id="IPR005835">
    <property type="entry name" value="NTP_transferase_dom"/>
</dbReference>
<dbReference type="InterPro" id="IPR029044">
    <property type="entry name" value="Nucleotide-diphossugar_trans"/>
</dbReference>
<dbReference type="EMBL" id="CP019285">
    <property type="protein sequence ID" value="APW97973.1"/>
    <property type="molecule type" value="Genomic_DNA"/>
</dbReference>
<gene>
    <name evidence="5" type="ORF">C445_17926</name>
    <name evidence="4" type="ORF">CHINAEXTREME_09360</name>
</gene>
<evidence type="ECO:0000259" key="3">
    <source>
        <dbReference type="Pfam" id="PF00483"/>
    </source>
</evidence>
<dbReference type="InterPro" id="IPR050065">
    <property type="entry name" value="GlmU-like"/>
</dbReference>
<evidence type="ECO:0000256" key="1">
    <source>
        <dbReference type="ARBA" id="ARBA00022679"/>
    </source>
</evidence>
<dbReference type="Gene3D" id="3.90.550.10">
    <property type="entry name" value="Spore Coat Polysaccharide Biosynthesis Protein SpsA, Chain A"/>
    <property type="match status" value="1"/>
</dbReference>
<dbReference type="GeneID" id="30921330"/>
<evidence type="ECO:0000313" key="5">
    <source>
        <dbReference type="EMBL" id="EMA28528.1"/>
    </source>
</evidence>
<evidence type="ECO:0000313" key="6">
    <source>
        <dbReference type="Proteomes" id="UP000011555"/>
    </source>
</evidence>
<dbReference type="PANTHER" id="PTHR43584">
    <property type="entry name" value="NUCLEOTIDYL TRANSFERASE"/>
    <property type="match status" value="1"/>
</dbReference>
<reference evidence="5 6" key="2">
    <citation type="journal article" date="2014" name="PLoS Genet.">
        <title>Phylogenetically driven sequencing of extremely halophilic archaea reveals strategies for static and dynamic osmo-response.</title>
        <authorList>
            <person name="Becker E.A."/>
            <person name="Seitzer P.M."/>
            <person name="Tritt A."/>
            <person name="Larsen D."/>
            <person name="Krusor M."/>
            <person name="Yao A.I."/>
            <person name="Wu D."/>
            <person name="Madern D."/>
            <person name="Eisen J.A."/>
            <person name="Darling A.E."/>
            <person name="Facciotti M.T."/>
        </authorList>
    </citation>
    <scope>NUCLEOTIDE SEQUENCE [LARGE SCALE GENOMIC DNA]</scope>
    <source>
        <strain evidence="5 6">AJ5</strain>
    </source>
</reference>
<dbReference type="GO" id="GO:0016779">
    <property type="term" value="F:nucleotidyltransferase activity"/>
    <property type="evidence" value="ECO:0007669"/>
    <property type="project" value="UniProtKB-KW"/>
</dbReference>